<evidence type="ECO:0000256" key="18">
    <source>
        <dbReference type="ARBA" id="ARBA00023065"/>
    </source>
</evidence>
<evidence type="ECO:0000256" key="1">
    <source>
        <dbReference type="ARBA" id="ARBA00004533"/>
    </source>
</evidence>
<keyword evidence="10 22" id="KW-0812">Transmembrane</keyword>
<gene>
    <name evidence="24" type="ORF">QO002_000580</name>
</gene>
<evidence type="ECO:0000256" key="19">
    <source>
        <dbReference type="ARBA" id="ARBA00023136"/>
    </source>
</evidence>
<feature type="domain" description="Cytochrome c" evidence="23">
    <location>
        <begin position="203"/>
        <end position="284"/>
    </location>
</feature>
<proteinExistence type="inferred from homology"/>
<evidence type="ECO:0000256" key="5">
    <source>
        <dbReference type="ARBA" id="ARBA00022448"/>
    </source>
</evidence>
<evidence type="ECO:0000256" key="21">
    <source>
        <dbReference type="PIRNR" id="PIRNR000006"/>
    </source>
</evidence>
<comment type="pathway">
    <text evidence="2 21">Energy metabolism; oxidative phosphorylation.</text>
</comment>
<evidence type="ECO:0000256" key="16">
    <source>
        <dbReference type="ARBA" id="ARBA00023002"/>
    </source>
</evidence>
<comment type="subunit">
    <text evidence="4">Component of the cbb3-type cytochrome c oxidase at least composed of FixN, FixO, FixQ and FixP.</text>
</comment>
<keyword evidence="5 21" id="KW-0813">Transport</keyword>
<evidence type="ECO:0000256" key="7">
    <source>
        <dbReference type="ARBA" id="ARBA00022519"/>
    </source>
</evidence>
<comment type="cofactor">
    <cofactor evidence="21">
        <name>heme c</name>
        <dbReference type="ChEBI" id="CHEBI:61717"/>
    </cofactor>
    <text evidence="21">Binds 2 heme C groups per subunit.</text>
</comment>
<dbReference type="Proteomes" id="UP001230207">
    <property type="component" value="Unassembled WGS sequence"/>
</dbReference>
<name>A0ABU0BNI7_9HYPH</name>
<dbReference type="Gene3D" id="6.10.280.130">
    <property type="match status" value="1"/>
</dbReference>
<keyword evidence="15 22" id="KW-1133">Transmembrane helix</keyword>
<reference evidence="24 25" key="1">
    <citation type="submission" date="2023-07" db="EMBL/GenBank/DDBJ databases">
        <title>Genomic Encyclopedia of Type Strains, Phase IV (KMG-IV): sequencing the most valuable type-strain genomes for metagenomic binning, comparative biology and taxonomic classification.</title>
        <authorList>
            <person name="Goeker M."/>
        </authorList>
    </citation>
    <scope>NUCLEOTIDE SEQUENCE [LARGE SCALE GENOMIC DNA]</scope>
    <source>
        <strain evidence="24 25">DSM 1112</strain>
    </source>
</reference>
<evidence type="ECO:0000256" key="13">
    <source>
        <dbReference type="ARBA" id="ARBA00022781"/>
    </source>
</evidence>
<evidence type="ECO:0000256" key="22">
    <source>
        <dbReference type="SAM" id="Phobius"/>
    </source>
</evidence>
<keyword evidence="14 21" id="KW-0249">Electron transport</keyword>
<protein>
    <recommendedName>
        <fullName evidence="21">Cbb3-type cytochrome c oxidase subunit</fullName>
    </recommendedName>
</protein>
<evidence type="ECO:0000256" key="17">
    <source>
        <dbReference type="ARBA" id="ARBA00023004"/>
    </source>
</evidence>
<organism evidence="24 25">
    <name type="scientific">Pararhizobium capsulatum DSM 1112</name>
    <dbReference type="NCBI Taxonomy" id="1121113"/>
    <lineage>
        <taxon>Bacteria</taxon>
        <taxon>Pseudomonadati</taxon>
        <taxon>Pseudomonadota</taxon>
        <taxon>Alphaproteobacteria</taxon>
        <taxon>Hyphomicrobiales</taxon>
        <taxon>Rhizobiaceae</taxon>
        <taxon>Rhizobium/Agrobacterium group</taxon>
        <taxon>Pararhizobium</taxon>
    </lineage>
</organism>
<dbReference type="InterPro" id="IPR008168">
    <property type="entry name" value="Cyt_C_IC"/>
</dbReference>
<dbReference type="Pfam" id="PF14715">
    <property type="entry name" value="FixP_N"/>
    <property type="match status" value="1"/>
</dbReference>
<keyword evidence="17 21" id="KW-0408">Iron</keyword>
<dbReference type="InterPro" id="IPR009056">
    <property type="entry name" value="Cyt_c-like_dom"/>
</dbReference>
<keyword evidence="8 21" id="KW-0349">Heme</keyword>
<evidence type="ECO:0000259" key="23">
    <source>
        <dbReference type="PROSITE" id="PS51007"/>
    </source>
</evidence>
<keyword evidence="9 21" id="KW-0679">Respiratory chain</keyword>
<keyword evidence="13 21" id="KW-0375">Hydrogen ion transport</keyword>
<evidence type="ECO:0000313" key="25">
    <source>
        <dbReference type="Proteomes" id="UP001230207"/>
    </source>
</evidence>
<evidence type="ECO:0000256" key="15">
    <source>
        <dbReference type="ARBA" id="ARBA00022989"/>
    </source>
</evidence>
<dbReference type="InterPro" id="IPR036909">
    <property type="entry name" value="Cyt_c-like_dom_sf"/>
</dbReference>
<dbReference type="Gene3D" id="1.10.760.10">
    <property type="entry name" value="Cytochrome c-like domain"/>
    <property type="match status" value="2"/>
</dbReference>
<keyword evidence="12" id="KW-0677">Repeat</keyword>
<comment type="subcellular location">
    <subcellularLocation>
        <location evidence="1 21">Cell inner membrane</location>
    </subcellularLocation>
</comment>
<evidence type="ECO:0000256" key="10">
    <source>
        <dbReference type="ARBA" id="ARBA00022692"/>
    </source>
</evidence>
<dbReference type="RefSeq" id="WP_307226507.1">
    <property type="nucleotide sequence ID" value="NZ_JAUSVF010000001.1"/>
</dbReference>
<feature type="transmembrane region" description="Helical" evidence="22">
    <location>
        <begin position="32"/>
        <end position="54"/>
    </location>
</feature>
<comment type="caution">
    <text evidence="24">The sequence shown here is derived from an EMBL/GenBank/DDBJ whole genome shotgun (WGS) entry which is preliminary data.</text>
</comment>
<comment type="similarity">
    <text evidence="3 21">Belongs to the CcoP / FixP family.</text>
</comment>
<keyword evidence="7 21" id="KW-0997">Cell inner membrane</keyword>
<sequence>MKQDHLDEISGVSTTGHEWDGIRELNNPMPRWWVYTYYATIVWALGYTVFYPAWPLVTSATQGVLGYSSRGEVKAELASVEAERSAHTAALANKSVSEILADDTLRQTAIQSGAAAFKVNCVQCHGSGAAGGAGYPNLNDDDWLWGGKPEQIEYTIAHGIRSAGDADTHQSEMPAFSDILDREQIASVAAFVVSLSGTPKNSGLVKKGRTVFAESCAACHGNDARGNQELGAPDLADAIWLKTHGEAGIVAQIKAPKHGMMPAWGARLGDTAVKELTVFVHSLGGGQVVRGSLFPPGEKREITRVARPA</sequence>
<dbReference type="InterPro" id="IPR050597">
    <property type="entry name" value="Cytochrome_c_Oxidase_Subunit"/>
</dbReference>
<dbReference type="PRINTS" id="PR00605">
    <property type="entry name" value="CYTCHROMECIC"/>
</dbReference>
<accession>A0ABU0BNI7</accession>
<dbReference type="InterPro" id="IPR038414">
    <property type="entry name" value="CcoP_N_sf"/>
</dbReference>
<keyword evidence="16 21" id="KW-0560">Oxidoreductase</keyword>
<dbReference type="InterPro" id="IPR004678">
    <property type="entry name" value="Cyt_c_oxidase_cbb3_su3"/>
</dbReference>
<dbReference type="PIRSF" id="PIRSF000006">
    <property type="entry name" value="Cbb3-Cox_fixP"/>
    <property type="match status" value="1"/>
</dbReference>
<keyword evidence="19 21" id="KW-0472">Membrane</keyword>
<keyword evidence="25" id="KW-1185">Reference proteome</keyword>
<evidence type="ECO:0000256" key="12">
    <source>
        <dbReference type="ARBA" id="ARBA00022737"/>
    </source>
</evidence>
<dbReference type="Pfam" id="PF13442">
    <property type="entry name" value="Cytochrome_CBB3"/>
    <property type="match status" value="2"/>
</dbReference>
<evidence type="ECO:0000256" key="9">
    <source>
        <dbReference type="ARBA" id="ARBA00022660"/>
    </source>
</evidence>
<keyword evidence="18 21" id="KW-0406">Ion transport</keyword>
<keyword evidence="6 21" id="KW-1003">Cell membrane</keyword>
<feature type="domain" description="Cytochrome c" evidence="23">
    <location>
        <begin position="108"/>
        <end position="196"/>
    </location>
</feature>
<dbReference type="InterPro" id="IPR032858">
    <property type="entry name" value="CcoP_N"/>
</dbReference>
<evidence type="ECO:0000256" key="20">
    <source>
        <dbReference type="ARBA" id="ARBA00025525"/>
    </source>
</evidence>
<dbReference type="PROSITE" id="PS51007">
    <property type="entry name" value="CYTC"/>
    <property type="match status" value="2"/>
</dbReference>
<dbReference type="NCBIfam" id="TIGR00782">
    <property type="entry name" value="ccoP"/>
    <property type="match status" value="1"/>
</dbReference>
<dbReference type="EMBL" id="JAUSVF010000001">
    <property type="protein sequence ID" value="MDQ0318442.1"/>
    <property type="molecule type" value="Genomic_DNA"/>
</dbReference>
<evidence type="ECO:0000256" key="3">
    <source>
        <dbReference type="ARBA" id="ARBA00006113"/>
    </source>
</evidence>
<evidence type="ECO:0000313" key="24">
    <source>
        <dbReference type="EMBL" id="MDQ0318442.1"/>
    </source>
</evidence>
<evidence type="ECO:0000256" key="2">
    <source>
        <dbReference type="ARBA" id="ARBA00004673"/>
    </source>
</evidence>
<evidence type="ECO:0000256" key="6">
    <source>
        <dbReference type="ARBA" id="ARBA00022475"/>
    </source>
</evidence>
<evidence type="ECO:0000256" key="14">
    <source>
        <dbReference type="ARBA" id="ARBA00022982"/>
    </source>
</evidence>
<comment type="function">
    <text evidence="20">C-type cytochrome. Part of the cbb3-type cytochrome c oxidase complex. FixP subunit is required for transferring electrons from donor cytochrome c via its heme groups to FixO subunit. From there, electrons are shuttled to the catalytic binuclear center of FixN subunit where oxygen reduction takes place. The complex also functions as a proton pump.</text>
</comment>
<evidence type="ECO:0000256" key="4">
    <source>
        <dbReference type="ARBA" id="ARBA00011203"/>
    </source>
</evidence>
<evidence type="ECO:0000256" key="11">
    <source>
        <dbReference type="ARBA" id="ARBA00022723"/>
    </source>
</evidence>
<dbReference type="SUPFAM" id="SSF46626">
    <property type="entry name" value="Cytochrome c"/>
    <property type="match status" value="2"/>
</dbReference>
<dbReference type="PANTHER" id="PTHR33751">
    <property type="entry name" value="CBB3-TYPE CYTOCHROME C OXIDASE SUBUNIT FIXP"/>
    <property type="match status" value="1"/>
</dbReference>
<dbReference type="PANTHER" id="PTHR33751:SF1">
    <property type="entry name" value="CBB3-TYPE CYTOCHROME C OXIDASE SUBUNIT FIXP"/>
    <property type="match status" value="1"/>
</dbReference>
<keyword evidence="11 21" id="KW-0479">Metal-binding</keyword>
<evidence type="ECO:0000256" key="8">
    <source>
        <dbReference type="ARBA" id="ARBA00022617"/>
    </source>
</evidence>